<dbReference type="STRING" id="151549.A0A4C1V7W7"/>
<evidence type="ECO:0000256" key="5">
    <source>
        <dbReference type="ARBA" id="ARBA00022781"/>
    </source>
</evidence>
<comment type="caution">
    <text evidence="11">The sequence shown here is derived from an EMBL/GenBank/DDBJ whole genome shotgun (WGS) entry which is preliminary data.</text>
</comment>
<evidence type="ECO:0000313" key="11">
    <source>
        <dbReference type="EMBL" id="GBP34961.1"/>
    </source>
</evidence>
<evidence type="ECO:0000256" key="9">
    <source>
        <dbReference type="ARBA" id="ARBA00023310"/>
    </source>
</evidence>
<evidence type="ECO:0000256" key="1">
    <source>
        <dbReference type="ARBA" id="ARBA00004325"/>
    </source>
</evidence>
<keyword evidence="5" id="KW-0375">Hydrogen ion transport</keyword>
<organism evidence="11 12">
    <name type="scientific">Eumeta variegata</name>
    <name type="common">Bagworm moth</name>
    <name type="synonym">Eumeta japonica</name>
    <dbReference type="NCBI Taxonomy" id="151549"/>
    <lineage>
        <taxon>Eukaryota</taxon>
        <taxon>Metazoa</taxon>
        <taxon>Ecdysozoa</taxon>
        <taxon>Arthropoda</taxon>
        <taxon>Hexapoda</taxon>
        <taxon>Insecta</taxon>
        <taxon>Pterygota</taxon>
        <taxon>Neoptera</taxon>
        <taxon>Endopterygota</taxon>
        <taxon>Lepidoptera</taxon>
        <taxon>Glossata</taxon>
        <taxon>Ditrysia</taxon>
        <taxon>Tineoidea</taxon>
        <taxon>Psychidae</taxon>
        <taxon>Oiketicinae</taxon>
        <taxon>Eumeta</taxon>
    </lineage>
</organism>
<sequence>MAFGDYPKEYNPAVHGPYDPARYYGKPDVPFSQLKLSEIGSWFSRRNKSPSAFMGACSRAELPRGNIRERGRMGRGNTPVYINRNTCGKSGPAREGRAAPSVRARGLVHTKLLPRSGRTAQSPARSET</sequence>
<proteinExistence type="inferred from homology"/>
<keyword evidence="9" id="KW-0066">ATP synthesis</keyword>
<keyword evidence="6" id="KW-0406">Ion transport</keyword>
<evidence type="ECO:0000256" key="10">
    <source>
        <dbReference type="SAM" id="MobiDB-lite"/>
    </source>
</evidence>
<dbReference type="GO" id="GO:0045259">
    <property type="term" value="C:proton-transporting ATP synthase complex"/>
    <property type="evidence" value="ECO:0007669"/>
    <property type="project" value="UniProtKB-KW"/>
</dbReference>
<dbReference type="Proteomes" id="UP000299102">
    <property type="component" value="Unassembled WGS sequence"/>
</dbReference>
<dbReference type="AlphaFoldDB" id="A0A4C1V7W7"/>
<protein>
    <submittedName>
        <fullName evidence="11">ATP synthase subunit f, mitochondrial</fullName>
    </submittedName>
</protein>
<comment type="subcellular location">
    <subcellularLocation>
        <location evidence="1">Mitochondrion membrane</location>
    </subcellularLocation>
</comment>
<feature type="region of interest" description="Disordered" evidence="10">
    <location>
        <begin position="66"/>
        <end position="128"/>
    </location>
</feature>
<evidence type="ECO:0000256" key="6">
    <source>
        <dbReference type="ARBA" id="ARBA00023065"/>
    </source>
</evidence>
<keyword evidence="3" id="KW-0813">Transport</keyword>
<evidence type="ECO:0000256" key="4">
    <source>
        <dbReference type="ARBA" id="ARBA00022547"/>
    </source>
</evidence>
<comment type="similarity">
    <text evidence="2">Belongs to the ATPase F chain family.</text>
</comment>
<name>A0A4C1V7W7_EUMVA</name>
<evidence type="ECO:0000313" key="12">
    <source>
        <dbReference type="Proteomes" id="UP000299102"/>
    </source>
</evidence>
<reference evidence="11 12" key="1">
    <citation type="journal article" date="2019" name="Commun. Biol.">
        <title>The bagworm genome reveals a unique fibroin gene that provides high tensile strength.</title>
        <authorList>
            <person name="Kono N."/>
            <person name="Nakamura H."/>
            <person name="Ohtoshi R."/>
            <person name="Tomita M."/>
            <person name="Numata K."/>
            <person name="Arakawa K."/>
        </authorList>
    </citation>
    <scope>NUCLEOTIDE SEQUENCE [LARGE SCALE GENOMIC DNA]</scope>
</reference>
<dbReference type="InterPro" id="IPR019344">
    <property type="entry name" value="F1F0-ATPsyn_F_prd"/>
</dbReference>
<dbReference type="GO" id="GO:0006754">
    <property type="term" value="P:ATP biosynthetic process"/>
    <property type="evidence" value="ECO:0007669"/>
    <property type="project" value="UniProtKB-KW"/>
</dbReference>
<keyword evidence="7" id="KW-0496">Mitochondrion</keyword>
<dbReference type="OrthoDB" id="8921675at2759"/>
<dbReference type="GO" id="GO:1902600">
    <property type="term" value="P:proton transmembrane transport"/>
    <property type="evidence" value="ECO:0007669"/>
    <property type="project" value="UniProtKB-KW"/>
</dbReference>
<keyword evidence="12" id="KW-1185">Reference proteome</keyword>
<dbReference type="EMBL" id="BGZK01000297">
    <property type="protein sequence ID" value="GBP34961.1"/>
    <property type="molecule type" value="Genomic_DNA"/>
</dbReference>
<evidence type="ECO:0000256" key="3">
    <source>
        <dbReference type="ARBA" id="ARBA00022448"/>
    </source>
</evidence>
<dbReference type="Pfam" id="PF10206">
    <property type="entry name" value="WRW"/>
    <property type="match status" value="1"/>
</dbReference>
<accession>A0A4C1V7W7</accession>
<keyword evidence="4" id="KW-0138">CF(0)</keyword>
<evidence type="ECO:0000256" key="8">
    <source>
        <dbReference type="ARBA" id="ARBA00023136"/>
    </source>
</evidence>
<keyword evidence="8" id="KW-0472">Membrane</keyword>
<gene>
    <name evidence="11" type="ORF">EVAR_28426_1</name>
</gene>
<dbReference type="GO" id="GO:0031966">
    <property type="term" value="C:mitochondrial membrane"/>
    <property type="evidence" value="ECO:0007669"/>
    <property type="project" value="UniProtKB-SubCell"/>
</dbReference>
<evidence type="ECO:0000256" key="2">
    <source>
        <dbReference type="ARBA" id="ARBA00005895"/>
    </source>
</evidence>
<feature type="compositionally biased region" description="Polar residues" evidence="10">
    <location>
        <begin position="118"/>
        <end position="128"/>
    </location>
</feature>
<evidence type="ECO:0000256" key="7">
    <source>
        <dbReference type="ARBA" id="ARBA00023128"/>
    </source>
</evidence>